<sequence length="205" mass="22434">ASSTPNPTLVLFARGVIARLELWPALRVAVEQGWGGPESREKRRWLTSVIVDVFEEQQQQQQRPYPNLTSSLSSPLPSSSSSSPPSSVLDAKYIALMLAQVLEDEFNASIEDGSIEVVAADVVALWGASEDVVKEWERKADGAKGKKVDVREVVNDEDEWEDEESGESGDEAPELVSATTQAQKLGKHVSVVDEDGFTLVQKGRR</sequence>
<protein>
    <submittedName>
        <fullName evidence="4">Pre-rRNA-processing protein TSR2-domain-containing protein</fullName>
    </submittedName>
</protein>
<dbReference type="AlphaFoldDB" id="A0AAD4QP24"/>
<accession>A0AAD4QP24</accession>
<proteinExistence type="inferred from homology"/>
<evidence type="ECO:0000313" key="5">
    <source>
        <dbReference type="Proteomes" id="UP001203297"/>
    </source>
</evidence>
<feature type="non-terminal residue" evidence="4">
    <location>
        <position position="205"/>
    </location>
</feature>
<keyword evidence="2" id="KW-0698">rRNA processing</keyword>
<dbReference type="EMBL" id="WTXG01000012">
    <property type="protein sequence ID" value="KAI0301903.1"/>
    <property type="molecule type" value="Genomic_DNA"/>
</dbReference>
<feature type="region of interest" description="Disordered" evidence="3">
    <location>
        <begin position="57"/>
        <end position="85"/>
    </location>
</feature>
<evidence type="ECO:0000313" key="4">
    <source>
        <dbReference type="EMBL" id="KAI0301903.1"/>
    </source>
</evidence>
<keyword evidence="5" id="KW-1185">Reference proteome</keyword>
<evidence type="ECO:0000256" key="2">
    <source>
        <dbReference type="ARBA" id="ARBA00022552"/>
    </source>
</evidence>
<dbReference type="InterPro" id="IPR019398">
    <property type="entry name" value="Pre-rRNA_process_TSR2"/>
</dbReference>
<dbReference type="GO" id="GO:0006364">
    <property type="term" value="P:rRNA processing"/>
    <property type="evidence" value="ECO:0007669"/>
    <property type="project" value="UniProtKB-KW"/>
</dbReference>
<evidence type="ECO:0000256" key="3">
    <source>
        <dbReference type="SAM" id="MobiDB-lite"/>
    </source>
</evidence>
<name>A0AAD4QP24_9AGAM</name>
<gene>
    <name evidence="4" type="ORF">B0F90DRAFT_1592818</name>
</gene>
<dbReference type="PANTHER" id="PTHR21250">
    <property type="entry name" value="PRE-RRNA-PROCESSING PROTEIN TSR2 HOMOLOG"/>
    <property type="match status" value="1"/>
</dbReference>
<feature type="non-terminal residue" evidence="4">
    <location>
        <position position="1"/>
    </location>
</feature>
<feature type="compositionally biased region" description="Low complexity" evidence="3">
    <location>
        <begin position="70"/>
        <end position="85"/>
    </location>
</feature>
<evidence type="ECO:0000256" key="1">
    <source>
        <dbReference type="ARBA" id="ARBA00006524"/>
    </source>
</evidence>
<dbReference type="Pfam" id="PF10273">
    <property type="entry name" value="WGG"/>
    <property type="match status" value="1"/>
</dbReference>
<comment type="similarity">
    <text evidence="1">Belongs to the TSR2 family.</text>
</comment>
<comment type="caution">
    <text evidence="4">The sequence shown here is derived from an EMBL/GenBank/DDBJ whole genome shotgun (WGS) entry which is preliminary data.</text>
</comment>
<feature type="compositionally biased region" description="Acidic residues" evidence="3">
    <location>
        <begin position="155"/>
        <end position="173"/>
    </location>
</feature>
<reference evidence="4" key="1">
    <citation type="journal article" date="2022" name="New Phytol.">
        <title>Evolutionary transition to the ectomycorrhizal habit in the genomes of a hyperdiverse lineage of mushroom-forming fungi.</title>
        <authorList>
            <person name="Looney B."/>
            <person name="Miyauchi S."/>
            <person name="Morin E."/>
            <person name="Drula E."/>
            <person name="Courty P.E."/>
            <person name="Kohler A."/>
            <person name="Kuo A."/>
            <person name="LaButti K."/>
            <person name="Pangilinan J."/>
            <person name="Lipzen A."/>
            <person name="Riley R."/>
            <person name="Andreopoulos W."/>
            <person name="He G."/>
            <person name="Johnson J."/>
            <person name="Nolan M."/>
            <person name="Tritt A."/>
            <person name="Barry K.W."/>
            <person name="Grigoriev I.V."/>
            <person name="Nagy L.G."/>
            <person name="Hibbett D."/>
            <person name="Henrissat B."/>
            <person name="Matheny P.B."/>
            <person name="Labbe J."/>
            <person name="Martin F.M."/>
        </authorList>
    </citation>
    <scope>NUCLEOTIDE SEQUENCE</scope>
    <source>
        <strain evidence="4">BPL690</strain>
    </source>
</reference>
<dbReference type="Proteomes" id="UP001203297">
    <property type="component" value="Unassembled WGS sequence"/>
</dbReference>
<organism evidence="4 5">
    <name type="scientific">Multifurca ochricompacta</name>
    <dbReference type="NCBI Taxonomy" id="376703"/>
    <lineage>
        <taxon>Eukaryota</taxon>
        <taxon>Fungi</taxon>
        <taxon>Dikarya</taxon>
        <taxon>Basidiomycota</taxon>
        <taxon>Agaricomycotina</taxon>
        <taxon>Agaricomycetes</taxon>
        <taxon>Russulales</taxon>
        <taxon>Russulaceae</taxon>
        <taxon>Multifurca</taxon>
    </lineage>
</organism>
<feature type="region of interest" description="Disordered" evidence="3">
    <location>
        <begin position="155"/>
        <end position="182"/>
    </location>
</feature>